<organism evidence="1 2">
    <name type="scientific">Thelephora ganbajun</name>
    <name type="common">Ganba fungus</name>
    <dbReference type="NCBI Taxonomy" id="370292"/>
    <lineage>
        <taxon>Eukaryota</taxon>
        <taxon>Fungi</taxon>
        <taxon>Dikarya</taxon>
        <taxon>Basidiomycota</taxon>
        <taxon>Agaricomycotina</taxon>
        <taxon>Agaricomycetes</taxon>
        <taxon>Thelephorales</taxon>
        <taxon>Thelephoraceae</taxon>
        <taxon>Thelephora</taxon>
    </lineage>
</organism>
<dbReference type="Proteomes" id="UP000886501">
    <property type="component" value="Unassembled WGS sequence"/>
</dbReference>
<proteinExistence type="predicted"/>
<protein>
    <submittedName>
        <fullName evidence="1">Cytochrome P450</fullName>
    </submittedName>
</protein>
<keyword evidence="2" id="KW-1185">Reference proteome</keyword>
<dbReference type="EMBL" id="MU118010">
    <property type="protein sequence ID" value="KAF9648649.1"/>
    <property type="molecule type" value="Genomic_DNA"/>
</dbReference>
<evidence type="ECO:0000313" key="2">
    <source>
        <dbReference type="Proteomes" id="UP000886501"/>
    </source>
</evidence>
<comment type="caution">
    <text evidence="1">The sequence shown here is derived from an EMBL/GenBank/DDBJ whole genome shotgun (WGS) entry which is preliminary data.</text>
</comment>
<accession>A0ACB6ZGE3</accession>
<name>A0ACB6ZGE3_THEGA</name>
<evidence type="ECO:0000313" key="1">
    <source>
        <dbReference type="EMBL" id="KAF9648649.1"/>
    </source>
</evidence>
<reference evidence="1" key="1">
    <citation type="submission" date="2019-10" db="EMBL/GenBank/DDBJ databases">
        <authorList>
            <consortium name="DOE Joint Genome Institute"/>
            <person name="Kuo A."/>
            <person name="Miyauchi S."/>
            <person name="Kiss E."/>
            <person name="Drula E."/>
            <person name="Kohler A."/>
            <person name="Sanchez-Garcia M."/>
            <person name="Andreopoulos B."/>
            <person name="Barry K.W."/>
            <person name="Bonito G."/>
            <person name="Buee M."/>
            <person name="Carver A."/>
            <person name="Chen C."/>
            <person name="Cichocki N."/>
            <person name="Clum A."/>
            <person name="Culley D."/>
            <person name="Crous P.W."/>
            <person name="Fauchery L."/>
            <person name="Girlanda M."/>
            <person name="Hayes R."/>
            <person name="Keri Z."/>
            <person name="Labutti K."/>
            <person name="Lipzen A."/>
            <person name="Lombard V."/>
            <person name="Magnuson J."/>
            <person name="Maillard F."/>
            <person name="Morin E."/>
            <person name="Murat C."/>
            <person name="Nolan M."/>
            <person name="Ohm R."/>
            <person name="Pangilinan J."/>
            <person name="Pereira M."/>
            <person name="Perotto S."/>
            <person name="Peter M."/>
            <person name="Riley R."/>
            <person name="Sitrit Y."/>
            <person name="Stielow B."/>
            <person name="Szollosi G."/>
            <person name="Zifcakova L."/>
            <person name="Stursova M."/>
            <person name="Spatafora J.W."/>
            <person name="Tedersoo L."/>
            <person name="Vaario L.-M."/>
            <person name="Yamada A."/>
            <person name="Yan M."/>
            <person name="Wang P."/>
            <person name="Xu J."/>
            <person name="Bruns T."/>
            <person name="Baldrian P."/>
            <person name="Vilgalys R."/>
            <person name="Henrissat B."/>
            <person name="Grigoriev I.V."/>
            <person name="Hibbett D."/>
            <person name="Nagy L.G."/>
            <person name="Martin F.M."/>
        </authorList>
    </citation>
    <scope>NUCLEOTIDE SEQUENCE</scope>
    <source>
        <strain evidence="1">P2</strain>
    </source>
</reference>
<sequence length="479" mass="55303">MMDTFAELFEECKATTINLRILWVDKYITMDSGHIKYIYNSGFSKFWRGHTQKEMTECFLGSGILNRDDEEWKTHRMIARPFFATDRVSDLDLFERNAQKVIDIMLNADPKGSLDLEDLFARLTVDTASEFLFGENLNTLSYTNDGFRSFTNAFMDIQALIRRRNLLGNFWPLLELFKDQSEGHKKVIRGWVDPLVVRAVQIQKEMKEKGQTVNPDECTFLEYLATTTQDVDVLRDQLLNILLAARDTTTALLSHVIYLFAVHPDVLKKAREEILELIGSEGVLTAENMRGLKYLRAVLNETMRLFTPLPMSIRDTRDSGVTLPRSDATYDSPPMYMPPKTPILFVFYLMQRNKALWGSDAEEFKPDRWFDPELQQKVSSNPAIFTPFASGPRNCLGQNYALNEATLFLVRLLQRFDEFAIDERKQLPPPWKKDPNVDTGLKNPRSGTSRKEIERIWPAFAIVIHINGGLWIRFKKASE</sequence>
<gene>
    <name evidence="1" type="ORF">BDM02DRAFT_3115109</name>
</gene>
<reference evidence="1" key="2">
    <citation type="journal article" date="2020" name="Nat. Commun.">
        <title>Large-scale genome sequencing of mycorrhizal fungi provides insights into the early evolution of symbiotic traits.</title>
        <authorList>
            <person name="Miyauchi S."/>
            <person name="Kiss E."/>
            <person name="Kuo A."/>
            <person name="Drula E."/>
            <person name="Kohler A."/>
            <person name="Sanchez-Garcia M."/>
            <person name="Morin E."/>
            <person name="Andreopoulos B."/>
            <person name="Barry K.W."/>
            <person name="Bonito G."/>
            <person name="Buee M."/>
            <person name="Carver A."/>
            <person name="Chen C."/>
            <person name="Cichocki N."/>
            <person name="Clum A."/>
            <person name="Culley D."/>
            <person name="Crous P.W."/>
            <person name="Fauchery L."/>
            <person name="Girlanda M."/>
            <person name="Hayes R.D."/>
            <person name="Keri Z."/>
            <person name="LaButti K."/>
            <person name="Lipzen A."/>
            <person name="Lombard V."/>
            <person name="Magnuson J."/>
            <person name="Maillard F."/>
            <person name="Murat C."/>
            <person name="Nolan M."/>
            <person name="Ohm R.A."/>
            <person name="Pangilinan J."/>
            <person name="Pereira M.F."/>
            <person name="Perotto S."/>
            <person name="Peter M."/>
            <person name="Pfister S."/>
            <person name="Riley R."/>
            <person name="Sitrit Y."/>
            <person name="Stielow J.B."/>
            <person name="Szollosi G."/>
            <person name="Zifcakova L."/>
            <person name="Stursova M."/>
            <person name="Spatafora J.W."/>
            <person name="Tedersoo L."/>
            <person name="Vaario L.M."/>
            <person name="Yamada A."/>
            <person name="Yan M."/>
            <person name="Wang P."/>
            <person name="Xu J."/>
            <person name="Bruns T."/>
            <person name="Baldrian P."/>
            <person name="Vilgalys R."/>
            <person name="Dunand C."/>
            <person name="Henrissat B."/>
            <person name="Grigoriev I.V."/>
            <person name="Hibbett D."/>
            <person name="Nagy L.G."/>
            <person name="Martin F.M."/>
        </authorList>
    </citation>
    <scope>NUCLEOTIDE SEQUENCE</scope>
    <source>
        <strain evidence="1">P2</strain>
    </source>
</reference>